<gene>
    <name evidence="1" type="ORF">ECC02_009460</name>
</gene>
<dbReference type="AlphaFoldDB" id="A0A7J6XSY8"/>
<comment type="caution">
    <text evidence="1">The sequence shown here is derived from an EMBL/GenBank/DDBJ whole genome shotgun (WGS) entry which is preliminary data.</text>
</comment>
<dbReference type="VEuPathDB" id="TriTrypDB:ECC02_009460"/>
<accession>A0A7J6XSY8</accession>
<evidence type="ECO:0000313" key="2">
    <source>
        <dbReference type="Proteomes" id="UP000583944"/>
    </source>
</evidence>
<protein>
    <submittedName>
        <fullName evidence="1">Uncharacterized protein</fullName>
    </submittedName>
</protein>
<organism evidence="1 2">
    <name type="scientific">Trypanosoma cruzi</name>
    <dbReference type="NCBI Taxonomy" id="5693"/>
    <lineage>
        <taxon>Eukaryota</taxon>
        <taxon>Discoba</taxon>
        <taxon>Euglenozoa</taxon>
        <taxon>Kinetoplastea</taxon>
        <taxon>Metakinetoplastina</taxon>
        <taxon>Trypanosomatida</taxon>
        <taxon>Trypanosomatidae</taxon>
        <taxon>Trypanosoma</taxon>
        <taxon>Schizotrypanum</taxon>
    </lineage>
</organism>
<dbReference type="Proteomes" id="UP000583944">
    <property type="component" value="Unassembled WGS sequence"/>
</dbReference>
<name>A0A7J6XSY8_TRYCR</name>
<dbReference type="EMBL" id="JABDHM010000126">
    <property type="protein sequence ID" value="KAF5217644.1"/>
    <property type="molecule type" value="Genomic_DNA"/>
</dbReference>
<proteinExistence type="predicted"/>
<sequence length="200" mass="21401">MTYSTGLVTRLPRITTAELFSTLSDEDWLNPSRYISVPSPPAILNALPITANTEPHETLTADLKTRMALDDVVMVRNTLPLSTTAESLLITSSFIATHDGLSRSKPGRGISRVSVKRFPLIVMFVCGGNTPSGLSSASLNVLPVMTMLRDLTAACALPNSNSTAPSLHVHPSNVTFATSPVIPPISTVRLMPPPLNVTLR</sequence>
<evidence type="ECO:0000313" key="1">
    <source>
        <dbReference type="EMBL" id="KAF5217644.1"/>
    </source>
</evidence>
<reference evidence="1 2" key="1">
    <citation type="journal article" date="2019" name="Genome Biol. Evol.">
        <title>Nanopore Sequencing Significantly Improves Genome Assembly of the Protozoan Parasite Trypanosoma cruzi.</title>
        <authorList>
            <person name="Diaz-Viraque F."/>
            <person name="Pita S."/>
            <person name="Greif G."/>
            <person name="de Souza R.C.M."/>
            <person name="Iraola G."/>
            <person name="Robello C."/>
        </authorList>
    </citation>
    <scope>NUCLEOTIDE SEQUENCE [LARGE SCALE GENOMIC DNA]</scope>
    <source>
        <strain evidence="1 2">Berenice</strain>
    </source>
</reference>